<evidence type="ECO:0000256" key="6">
    <source>
        <dbReference type="SAM" id="Phobius"/>
    </source>
</evidence>
<evidence type="ECO:0000256" key="5">
    <source>
        <dbReference type="ARBA" id="ARBA00023136"/>
    </source>
</evidence>
<accession>A0A845AIH2</accession>
<dbReference type="AlphaFoldDB" id="A0A845AIH2"/>
<dbReference type="EMBL" id="WTYA01000005">
    <property type="protein sequence ID" value="MXP28711.1"/>
    <property type="molecule type" value="Genomic_DNA"/>
</dbReference>
<name>A0A845AIH2_9SPHN</name>
<evidence type="ECO:0000259" key="8">
    <source>
        <dbReference type="Pfam" id="PF12704"/>
    </source>
</evidence>
<feature type="transmembrane region" description="Helical" evidence="6">
    <location>
        <begin position="804"/>
        <end position="830"/>
    </location>
</feature>
<feature type="transmembrane region" description="Helical" evidence="6">
    <location>
        <begin position="306"/>
        <end position="329"/>
    </location>
</feature>
<evidence type="ECO:0000256" key="2">
    <source>
        <dbReference type="ARBA" id="ARBA00022475"/>
    </source>
</evidence>
<dbReference type="RefSeq" id="WP_160753007.1">
    <property type="nucleotide sequence ID" value="NZ_WTYA01000005.1"/>
</dbReference>
<feature type="transmembrane region" description="Helical" evidence="6">
    <location>
        <begin position="714"/>
        <end position="740"/>
    </location>
</feature>
<dbReference type="InterPro" id="IPR003838">
    <property type="entry name" value="ABC3_permease_C"/>
</dbReference>
<feature type="transmembrane region" description="Helical" evidence="6">
    <location>
        <begin position="397"/>
        <end position="416"/>
    </location>
</feature>
<dbReference type="Proteomes" id="UP000439780">
    <property type="component" value="Unassembled WGS sequence"/>
</dbReference>
<evidence type="ECO:0000256" key="4">
    <source>
        <dbReference type="ARBA" id="ARBA00022989"/>
    </source>
</evidence>
<keyword evidence="5 6" id="KW-0472">Membrane</keyword>
<organism evidence="9 10">
    <name type="scientific">Qipengyuania algicida</name>
    <dbReference type="NCBI Taxonomy" id="1836209"/>
    <lineage>
        <taxon>Bacteria</taxon>
        <taxon>Pseudomonadati</taxon>
        <taxon>Pseudomonadota</taxon>
        <taxon>Alphaproteobacteria</taxon>
        <taxon>Sphingomonadales</taxon>
        <taxon>Erythrobacteraceae</taxon>
        <taxon>Qipengyuania</taxon>
    </lineage>
</organism>
<dbReference type="Pfam" id="PF12704">
    <property type="entry name" value="MacB_PCD"/>
    <property type="match status" value="1"/>
</dbReference>
<feature type="domain" description="ABC3 transporter permease C-terminal" evidence="7">
    <location>
        <begin position="720"/>
        <end position="831"/>
    </location>
</feature>
<proteinExistence type="predicted"/>
<protein>
    <submittedName>
        <fullName evidence="9">FtsX-like permease family protein</fullName>
    </submittedName>
</protein>
<feature type="domain" description="MacB-like periplasmic core" evidence="8">
    <location>
        <begin position="31"/>
        <end position="229"/>
    </location>
</feature>
<evidence type="ECO:0000256" key="1">
    <source>
        <dbReference type="ARBA" id="ARBA00004651"/>
    </source>
</evidence>
<feature type="transmembrane region" description="Helical" evidence="6">
    <location>
        <begin position="422"/>
        <end position="444"/>
    </location>
</feature>
<feature type="transmembrane region" description="Helical" evidence="6">
    <location>
        <begin position="761"/>
        <end position="792"/>
    </location>
</feature>
<reference evidence="9 10" key="1">
    <citation type="submission" date="2019-12" db="EMBL/GenBank/DDBJ databases">
        <title>Genomic-based taxomic classification of the family Erythrobacteraceae.</title>
        <authorList>
            <person name="Xu L."/>
        </authorList>
    </citation>
    <scope>NUCLEOTIDE SEQUENCE [LARGE SCALE GENOMIC DNA]</scope>
    <source>
        <strain evidence="9 10">KEMB 9005-328</strain>
    </source>
</reference>
<dbReference type="Pfam" id="PF02687">
    <property type="entry name" value="FtsX"/>
    <property type="match status" value="2"/>
</dbReference>
<dbReference type="OrthoDB" id="9775544at2"/>
<dbReference type="PANTHER" id="PTHR30287:SF1">
    <property type="entry name" value="INNER MEMBRANE PROTEIN"/>
    <property type="match status" value="1"/>
</dbReference>
<sequence>MTDVAAFGWRGAWRIARRDLSARFKGLRLLLVCLLLGTAALTAIGTLTAGIQGELASRGQVILGGDLQVSVWQRPLSRTELVALAKDGRVSQGTRLQAMARHGDLAVPVQLKAVDHAYPLYGALTLKDGRSVRNPPPGEAWLSQDAADRLALTSGQTFAIGSQTLSVGGIIANEPDKLGEGFQFGPTIIVDARFPQAAGLIAPGSMYRTKVRLAIEDGQSPEAIGNAFQREFPNQGFEVRTRDKASPGADRFIARMGDFLTLVGLAALVIAGIGIGGGVTSYLDARRQNIATLKILGATSGDIARIYALEIALAAVAGSVAGIAIGLAITPLLAKAIAGLLPVENGLVFSLPAVLLAFAYGVLVALIFAAPPLLRARHVPAMALMRARIAPLARDRLALVVVGGGLLALCGLALATSRNWQLTGGFLLGVAGMLGLLALVGWTVKRIAAALPRPRSPVARTALANLHRPGSATGALITALGFGLAAFVLLTAVQSAIEGTIAKRVPQQAPDYFVLDVPRGQAQGFADLVRTIDPKADLRTVPMLRGAVLAFGPPGQMTRVADMTSIPEGAWALRGERGLTFSDTVPPGNAVSAGAWWKPGYTGPPEVSVDEDFARAVGLKLGDDVTFGVLGVQKTARVTSFRRIDWQSLGFNFVFVLSPDVLMDAPYNLAATISLHDDAARGPLLRALVKRFPSSSVIEVGDVLVQARNLLGQVGLATLVAAGVTVLAGIAVLLGAIAAARAQRSYDTVILRVLGANRWQVLAMALAEYAALVLVLGAVALALGSLGAWLVVVKLFELDWLPDWGVVLTTLGGGLLAVLAFAVLGSLPLLRVRPAQALRAL</sequence>
<dbReference type="GO" id="GO:0005886">
    <property type="term" value="C:plasma membrane"/>
    <property type="evidence" value="ECO:0007669"/>
    <property type="project" value="UniProtKB-SubCell"/>
</dbReference>
<comment type="caution">
    <text evidence="9">The sequence shown here is derived from an EMBL/GenBank/DDBJ whole genome shotgun (WGS) entry which is preliminary data.</text>
</comment>
<dbReference type="PANTHER" id="PTHR30287">
    <property type="entry name" value="MEMBRANE COMPONENT OF PREDICTED ABC SUPERFAMILY METABOLITE UPTAKE TRANSPORTER"/>
    <property type="match status" value="1"/>
</dbReference>
<evidence type="ECO:0000313" key="10">
    <source>
        <dbReference type="Proteomes" id="UP000439780"/>
    </source>
</evidence>
<keyword evidence="3 6" id="KW-0812">Transmembrane</keyword>
<feature type="transmembrane region" description="Helical" evidence="6">
    <location>
        <begin position="349"/>
        <end position="376"/>
    </location>
</feature>
<keyword evidence="2" id="KW-1003">Cell membrane</keyword>
<dbReference type="InterPro" id="IPR038766">
    <property type="entry name" value="Membrane_comp_ABC_pdt"/>
</dbReference>
<dbReference type="InterPro" id="IPR025857">
    <property type="entry name" value="MacB_PCD"/>
</dbReference>
<feature type="domain" description="ABC3 transporter permease C-terminal" evidence="7">
    <location>
        <begin position="263"/>
        <end position="380"/>
    </location>
</feature>
<evidence type="ECO:0000259" key="7">
    <source>
        <dbReference type="Pfam" id="PF02687"/>
    </source>
</evidence>
<feature type="transmembrane region" description="Helical" evidence="6">
    <location>
        <begin position="259"/>
        <end position="285"/>
    </location>
</feature>
<gene>
    <name evidence="9" type="ORF">GRI58_07740</name>
</gene>
<keyword evidence="4 6" id="KW-1133">Transmembrane helix</keyword>
<evidence type="ECO:0000313" key="9">
    <source>
        <dbReference type="EMBL" id="MXP28711.1"/>
    </source>
</evidence>
<evidence type="ECO:0000256" key="3">
    <source>
        <dbReference type="ARBA" id="ARBA00022692"/>
    </source>
</evidence>
<feature type="transmembrane region" description="Helical" evidence="6">
    <location>
        <begin position="475"/>
        <end position="497"/>
    </location>
</feature>
<comment type="subcellular location">
    <subcellularLocation>
        <location evidence="1">Cell membrane</location>
        <topology evidence="1">Multi-pass membrane protein</topology>
    </subcellularLocation>
</comment>
<keyword evidence="10" id="KW-1185">Reference proteome</keyword>